<proteinExistence type="predicted"/>
<reference evidence="2 3" key="1">
    <citation type="submission" date="2023-01" db="EMBL/GenBank/DDBJ databases">
        <title>Draft genome sequence of Nocardiopsis sp. RSe5-2 isolated from halophytes.</title>
        <authorList>
            <person name="Duangmal K."/>
            <person name="Chantavorakit T."/>
        </authorList>
    </citation>
    <scope>NUCLEOTIDE SEQUENCE [LARGE SCALE GENOMIC DNA]</scope>
    <source>
        <strain evidence="2 3">RSe5-2</strain>
    </source>
</reference>
<sequence length="128" mass="14640">MQRYAVMFRVRPGTEKQVEELLSSYDPPSPVIDDETRLVSTSVFMKDNLVIRMIEIEGSLPKVMAHLSQEPVIQNVEKELDKYLVEEDKRDMSSVEGTRAFFLNAMMTTVTTRIPDDYRPQPVGEGEA</sequence>
<gene>
    <name evidence="2" type="ORF">O4J56_20180</name>
</gene>
<dbReference type="RefSeq" id="WP_270687740.1">
    <property type="nucleotide sequence ID" value="NZ_JAQFWQ010000064.1"/>
</dbReference>
<dbReference type="InterPro" id="IPR007575">
    <property type="entry name" value="SchA_CurD-like"/>
</dbReference>
<dbReference type="Pfam" id="PF04486">
    <property type="entry name" value="SchA_CurD"/>
    <property type="match status" value="1"/>
</dbReference>
<organism evidence="2 3">
    <name type="scientific">Nocardiopsis endophytica</name>
    <dbReference type="NCBI Taxonomy" id="3018445"/>
    <lineage>
        <taxon>Bacteria</taxon>
        <taxon>Bacillati</taxon>
        <taxon>Actinomycetota</taxon>
        <taxon>Actinomycetes</taxon>
        <taxon>Streptosporangiales</taxon>
        <taxon>Nocardiopsidaceae</taxon>
        <taxon>Nocardiopsis</taxon>
    </lineage>
</organism>
<evidence type="ECO:0000313" key="3">
    <source>
        <dbReference type="Proteomes" id="UP001527866"/>
    </source>
</evidence>
<evidence type="ECO:0000259" key="1">
    <source>
        <dbReference type="Pfam" id="PF04486"/>
    </source>
</evidence>
<accession>A0ABT4U938</accession>
<comment type="caution">
    <text evidence="2">The sequence shown here is derived from an EMBL/GenBank/DDBJ whole genome shotgun (WGS) entry which is preliminary data.</text>
</comment>
<feature type="domain" description="SchA/CurD-like" evidence="1">
    <location>
        <begin position="1"/>
        <end position="112"/>
    </location>
</feature>
<dbReference type="Proteomes" id="UP001527866">
    <property type="component" value="Unassembled WGS sequence"/>
</dbReference>
<keyword evidence="3" id="KW-1185">Reference proteome</keyword>
<evidence type="ECO:0000313" key="2">
    <source>
        <dbReference type="EMBL" id="MDA2812974.1"/>
    </source>
</evidence>
<name>A0ABT4U938_9ACTN</name>
<protein>
    <recommendedName>
        <fullName evidence="1">SchA/CurD-like domain-containing protein</fullName>
    </recommendedName>
</protein>
<dbReference type="EMBL" id="JAQFWQ010000064">
    <property type="protein sequence ID" value="MDA2812974.1"/>
    <property type="molecule type" value="Genomic_DNA"/>
</dbReference>